<protein>
    <submittedName>
        <fullName evidence="1">Uncharacterized protein</fullName>
    </submittedName>
</protein>
<organism evidence="1 2">
    <name type="scientific">Ramalina farinacea</name>
    <dbReference type="NCBI Taxonomy" id="258253"/>
    <lineage>
        <taxon>Eukaryota</taxon>
        <taxon>Fungi</taxon>
        <taxon>Dikarya</taxon>
        <taxon>Ascomycota</taxon>
        <taxon>Pezizomycotina</taxon>
        <taxon>Lecanoromycetes</taxon>
        <taxon>OSLEUM clade</taxon>
        <taxon>Lecanoromycetidae</taxon>
        <taxon>Lecanorales</taxon>
        <taxon>Lecanorineae</taxon>
        <taxon>Ramalinaceae</taxon>
        <taxon>Ramalina</taxon>
    </lineage>
</organism>
<name>A0AA43QJR3_9LECA</name>
<dbReference type="InterPro" id="IPR029058">
    <property type="entry name" value="AB_hydrolase_fold"/>
</dbReference>
<comment type="caution">
    <text evidence="1">The sequence shown here is derived from an EMBL/GenBank/DDBJ whole genome shotgun (WGS) entry which is preliminary data.</text>
</comment>
<sequence length="113" mass="13078">MELLPPMPSWDILDKGGAADTLQAFRGPPEVGRKLLIEEIVFIEKVLPGSVVRTLTERGMEHHRAPYLKAAEREPLYRWPNEVPIERNPADVYAIVEKYHAWLLENDIQKLFF</sequence>
<reference evidence="1" key="1">
    <citation type="journal article" date="2023" name="Genome Biol. Evol.">
        <title>First Whole Genome Sequence and Flow Cytometry Genome Size Data for the Lichen-Forming Fungus Ramalina farinacea (Ascomycota).</title>
        <authorList>
            <person name="Llewellyn T."/>
            <person name="Mian S."/>
            <person name="Hill R."/>
            <person name="Leitch I.J."/>
            <person name="Gaya E."/>
        </authorList>
    </citation>
    <scope>NUCLEOTIDE SEQUENCE</scope>
    <source>
        <strain evidence="1">LIQ254RAFAR</strain>
    </source>
</reference>
<evidence type="ECO:0000313" key="1">
    <source>
        <dbReference type="EMBL" id="MDI1487783.1"/>
    </source>
</evidence>
<dbReference type="AlphaFoldDB" id="A0AA43QJR3"/>
<dbReference type="Gene3D" id="3.40.50.1820">
    <property type="entry name" value="alpha/beta hydrolase"/>
    <property type="match status" value="1"/>
</dbReference>
<evidence type="ECO:0000313" key="2">
    <source>
        <dbReference type="Proteomes" id="UP001161017"/>
    </source>
</evidence>
<dbReference type="EMBL" id="JAPUFD010000006">
    <property type="protein sequence ID" value="MDI1487783.1"/>
    <property type="molecule type" value="Genomic_DNA"/>
</dbReference>
<proteinExistence type="predicted"/>
<gene>
    <name evidence="1" type="ORF">OHK93_007055</name>
</gene>
<keyword evidence="2" id="KW-1185">Reference proteome</keyword>
<dbReference type="Proteomes" id="UP001161017">
    <property type="component" value="Unassembled WGS sequence"/>
</dbReference>
<accession>A0AA43QJR3</accession>